<evidence type="ECO:0000313" key="10">
    <source>
        <dbReference type="Proteomes" id="UP000054558"/>
    </source>
</evidence>
<dbReference type="Proteomes" id="UP000054558">
    <property type="component" value="Unassembled WGS sequence"/>
</dbReference>
<feature type="domain" description="Glycosyl transferase family 1" evidence="7">
    <location>
        <begin position="207"/>
        <end position="347"/>
    </location>
</feature>
<dbReference type="EC" id="2.4.1.198" evidence="2"/>
<dbReference type="STRING" id="105231.A0A1Y1IKF5"/>
<feature type="domain" description="PIGA GPI anchor biosynthesis" evidence="8">
    <location>
        <begin position="58"/>
        <end position="147"/>
    </location>
</feature>
<keyword evidence="5" id="KW-0808">Transferase</keyword>
<dbReference type="FunFam" id="3.40.50.2000:FF:000093">
    <property type="entry name" value="UDP-GlcNAc:PI a1-6 GlcNAc-transferase"/>
    <property type="match status" value="1"/>
</dbReference>
<dbReference type="InterPro" id="IPR001296">
    <property type="entry name" value="Glyco_trans_1"/>
</dbReference>
<dbReference type="InterPro" id="IPR013234">
    <property type="entry name" value="PIGA_GPI_anchor_biosynthesis"/>
</dbReference>
<gene>
    <name evidence="9" type="ORF">KFL_005020070</name>
</gene>
<dbReference type="CDD" id="cd03796">
    <property type="entry name" value="GT4_PIG-A-like"/>
    <property type="match status" value="1"/>
</dbReference>
<accession>A0A1Y1IKF5</accession>
<dbReference type="PANTHER" id="PTHR45871:SF1">
    <property type="entry name" value="PHOSPHATIDYLINOSITOL N-ACETYLGLUCOSAMINYLTRANSFERASE SUBUNIT A"/>
    <property type="match status" value="1"/>
</dbReference>
<protein>
    <recommendedName>
        <fullName evidence="2">phosphatidylinositol N-acetylglucosaminyltransferase</fullName>
        <ecNumber evidence="2">2.4.1.198</ecNumber>
    </recommendedName>
    <alternativeName>
        <fullName evidence="6">GlcNAc-PI synthesis protein</fullName>
    </alternativeName>
</protein>
<dbReference type="AlphaFoldDB" id="A0A1Y1IKF5"/>
<evidence type="ECO:0000256" key="2">
    <source>
        <dbReference type="ARBA" id="ARBA00012420"/>
    </source>
</evidence>
<evidence type="ECO:0000313" key="9">
    <source>
        <dbReference type="EMBL" id="GAQ89246.1"/>
    </source>
</evidence>
<comment type="pathway">
    <text evidence="1">Glycolipid biosynthesis; glycosylphosphatidylinositol-anchor biosynthesis.</text>
</comment>
<sequence length="455" mass="50535">MDAADDEGGETLCDGRQRHRILMVSDFFYPNFGGVENHIYYLSQCLLQRGHKVVVLTHAYGNRSGVRWMTNGLKVYYIPRLPFYCQSTFPTIYSTLPIVRVILIRERISVIHGHQAFSCLAHEAMLHGRTLGYKVAFTDHSLFGFADGASIHMNKVLKFVLADVHHAICVSHTSKENTALRSGLPPHRISVIPNAVDTAVFRPDVSKRQPGRVTIIVLSRLVYRKGIDLLVEVIPAICKRHPEVHFVIGGDGPKRVSLEEMRERCGLQERVEMLGEVPHADARAVLTRGHIFLNSSLTEAFCIAILEAASCGLLTVSTRVGGVPEVLPPDMIVLAEPRASELVEAVSCAITLLPTIDPAAMHKRVREMYSWHDVAARTERVYSLIVGADPGGDLLLNRLARYYACGPWAGKLFCAVALLDYVLCKLLDWWAPAESIDLAPDFPVDAYLKHQKGKG</sequence>
<evidence type="ECO:0000256" key="4">
    <source>
        <dbReference type="ARBA" id="ARBA00022676"/>
    </source>
</evidence>
<dbReference type="Gene3D" id="3.40.50.2000">
    <property type="entry name" value="Glycogen Phosphorylase B"/>
    <property type="match status" value="2"/>
</dbReference>
<dbReference type="SUPFAM" id="SSF53756">
    <property type="entry name" value="UDP-Glycosyltransferase/glycogen phosphorylase"/>
    <property type="match status" value="1"/>
</dbReference>
<proteinExistence type="predicted"/>
<keyword evidence="4" id="KW-0328">Glycosyltransferase</keyword>
<dbReference type="OrthoDB" id="734129at2759"/>
<dbReference type="FunFam" id="3.40.50.2000:FF:000188">
    <property type="entry name" value="Phosphatidylinositol N-acetylglucosaminyltransferase gpi3 subunit"/>
    <property type="match status" value="1"/>
</dbReference>
<name>A0A1Y1IKF5_KLENI</name>
<dbReference type="GO" id="GO:0000506">
    <property type="term" value="C:glycosylphosphatidylinositol-N-acetylglucosaminyltransferase (GPI-GnT) complex"/>
    <property type="evidence" value="ECO:0000318"/>
    <property type="project" value="GO_Central"/>
</dbReference>
<evidence type="ECO:0000256" key="6">
    <source>
        <dbReference type="ARBA" id="ARBA00032160"/>
    </source>
</evidence>
<dbReference type="Pfam" id="PF08288">
    <property type="entry name" value="PIGA"/>
    <property type="match status" value="1"/>
</dbReference>
<dbReference type="GO" id="GO:0017176">
    <property type="term" value="F:phosphatidylinositol N-acetylglucosaminyltransferase activity"/>
    <property type="evidence" value="ECO:0000318"/>
    <property type="project" value="GO_Central"/>
</dbReference>
<dbReference type="Pfam" id="PF00534">
    <property type="entry name" value="Glycos_transf_1"/>
    <property type="match status" value="1"/>
</dbReference>
<dbReference type="OMA" id="SHFWMSG"/>
<evidence type="ECO:0000256" key="3">
    <source>
        <dbReference type="ARBA" id="ARBA00022502"/>
    </source>
</evidence>
<evidence type="ECO:0000259" key="8">
    <source>
        <dbReference type="Pfam" id="PF08288"/>
    </source>
</evidence>
<dbReference type="UniPathway" id="UPA00196"/>
<dbReference type="EMBL" id="DF237451">
    <property type="protein sequence ID" value="GAQ89246.1"/>
    <property type="molecule type" value="Genomic_DNA"/>
</dbReference>
<evidence type="ECO:0000256" key="1">
    <source>
        <dbReference type="ARBA" id="ARBA00004687"/>
    </source>
</evidence>
<dbReference type="GO" id="GO:0006506">
    <property type="term" value="P:GPI anchor biosynthetic process"/>
    <property type="evidence" value="ECO:0000318"/>
    <property type="project" value="GO_Central"/>
</dbReference>
<evidence type="ECO:0000259" key="7">
    <source>
        <dbReference type="Pfam" id="PF00534"/>
    </source>
</evidence>
<dbReference type="PANTHER" id="PTHR45871">
    <property type="entry name" value="N-ACETYLGLUCOSAMINYL-PHOSPHATIDYLINOSITOL BIOSYNTHETIC PROTEIN"/>
    <property type="match status" value="1"/>
</dbReference>
<reference evidence="9 10" key="1">
    <citation type="journal article" date="2014" name="Nat. Commun.">
        <title>Klebsormidium flaccidum genome reveals primary factors for plant terrestrial adaptation.</title>
        <authorList>
            <person name="Hori K."/>
            <person name="Maruyama F."/>
            <person name="Fujisawa T."/>
            <person name="Togashi T."/>
            <person name="Yamamoto N."/>
            <person name="Seo M."/>
            <person name="Sato S."/>
            <person name="Yamada T."/>
            <person name="Mori H."/>
            <person name="Tajima N."/>
            <person name="Moriyama T."/>
            <person name="Ikeuchi M."/>
            <person name="Watanabe M."/>
            <person name="Wada H."/>
            <person name="Kobayashi K."/>
            <person name="Saito M."/>
            <person name="Masuda T."/>
            <person name="Sasaki-Sekimoto Y."/>
            <person name="Mashiguchi K."/>
            <person name="Awai K."/>
            <person name="Shimojima M."/>
            <person name="Masuda S."/>
            <person name="Iwai M."/>
            <person name="Nobusawa T."/>
            <person name="Narise T."/>
            <person name="Kondo S."/>
            <person name="Saito H."/>
            <person name="Sato R."/>
            <person name="Murakawa M."/>
            <person name="Ihara Y."/>
            <person name="Oshima-Yamada Y."/>
            <person name="Ohtaka K."/>
            <person name="Satoh M."/>
            <person name="Sonobe K."/>
            <person name="Ishii M."/>
            <person name="Ohtani R."/>
            <person name="Kanamori-Sato M."/>
            <person name="Honoki R."/>
            <person name="Miyazaki D."/>
            <person name="Mochizuki H."/>
            <person name="Umetsu J."/>
            <person name="Higashi K."/>
            <person name="Shibata D."/>
            <person name="Kamiya Y."/>
            <person name="Sato N."/>
            <person name="Nakamura Y."/>
            <person name="Tabata S."/>
            <person name="Ida S."/>
            <person name="Kurokawa K."/>
            <person name="Ohta H."/>
        </authorList>
    </citation>
    <scope>NUCLEOTIDE SEQUENCE [LARGE SCALE GENOMIC DNA]</scope>
    <source>
        <strain evidence="9 10">NIES-2285</strain>
    </source>
</reference>
<organism evidence="9 10">
    <name type="scientific">Klebsormidium nitens</name>
    <name type="common">Green alga</name>
    <name type="synonym">Ulothrix nitens</name>
    <dbReference type="NCBI Taxonomy" id="105231"/>
    <lineage>
        <taxon>Eukaryota</taxon>
        <taxon>Viridiplantae</taxon>
        <taxon>Streptophyta</taxon>
        <taxon>Klebsormidiophyceae</taxon>
        <taxon>Klebsormidiales</taxon>
        <taxon>Klebsormidiaceae</taxon>
        <taxon>Klebsormidium</taxon>
    </lineage>
</organism>
<evidence type="ECO:0000256" key="5">
    <source>
        <dbReference type="ARBA" id="ARBA00022679"/>
    </source>
</evidence>
<keyword evidence="3" id="KW-0337">GPI-anchor biosynthesis</keyword>
<keyword evidence="10" id="KW-1185">Reference proteome</keyword>
<dbReference type="InterPro" id="IPR039507">
    <property type="entry name" value="PIG-A/GPI3"/>
</dbReference>